<dbReference type="SUPFAM" id="SSF118196">
    <property type="entry name" value="YaeB-like"/>
    <property type="match status" value="1"/>
</dbReference>
<dbReference type="InterPro" id="IPR023370">
    <property type="entry name" value="TrmO-like_N"/>
</dbReference>
<accession>A0A812VK12</accession>
<dbReference type="EMBL" id="CAJNIZ010042247">
    <property type="protein sequence ID" value="CAE7622491.1"/>
    <property type="molecule type" value="Genomic_DNA"/>
</dbReference>
<evidence type="ECO:0000256" key="2">
    <source>
        <dbReference type="ARBA" id="ARBA00033753"/>
    </source>
</evidence>
<feature type="non-terminal residue" evidence="5">
    <location>
        <position position="700"/>
    </location>
</feature>
<dbReference type="GO" id="GO:0004497">
    <property type="term" value="F:monooxygenase activity"/>
    <property type="evidence" value="ECO:0007669"/>
    <property type="project" value="InterPro"/>
</dbReference>
<dbReference type="InterPro" id="IPR036414">
    <property type="entry name" value="YaeB_N_sf"/>
</dbReference>
<dbReference type="PANTHER" id="PTHR12818">
    <property type="entry name" value="TRNA (ADENINE(37)-N6)-METHYLTRANSFERASE"/>
    <property type="match status" value="1"/>
</dbReference>
<dbReference type="AlphaFoldDB" id="A0A812VK12"/>
<gene>
    <name evidence="5" type="primary">trmO</name>
    <name evidence="5" type="ORF">SPIL2461_LOCUS16303</name>
</gene>
<keyword evidence="6" id="KW-1185">Reference proteome</keyword>
<proteinExistence type="inferred from homology"/>
<dbReference type="Pfam" id="PF01980">
    <property type="entry name" value="TrmO_N"/>
    <property type="match status" value="1"/>
</dbReference>
<dbReference type="Proteomes" id="UP000649617">
    <property type="component" value="Unassembled WGS sequence"/>
</dbReference>
<keyword evidence="3" id="KW-1133">Transmembrane helix</keyword>
<dbReference type="InterPro" id="IPR036396">
    <property type="entry name" value="Cyt_P450_sf"/>
</dbReference>
<evidence type="ECO:0000256" key="1">
    <source>
        <dbReference type="ARBA" id="ARBA00022691"/>
    </source>
</evidence>
<protein>
    <submittedName>
        <fullName evidence="5">TrmO protein</fullName>
    </submittedName>
</protein>
<dbReference type="GO" id="GO:0005506">
    <property type="term" value="F:iron ion binding"/>
    <property type="evidence" value="ECO:0007669"/>
    <property type="project" value="InterPro"/>
</dbReference>
<evidence type="ECO:0000256" key="3">
    <source>
        <dbReference type="SAM" id="Phobius"/>
    </source>
</evidence>
<feature type="transmembrane region" description="Helical" evidence="3">
    <location>
        <begin position="254"/>
        <end position="278"/>
    </location>
</feature>
<dbReference type="GO" id="GO:0016705">
    <property type="term" value="F:oxidoreductase activity, acting on paired donors, with incorporation or reduction of molecular oxygen"/>
    <property type="evidence" value="ECO:0007669"/>
    <property type="project" value="InterPro"/>
</dbReference>
<dbReference type="Pfam" id="PF00067">
    <property type="entry name" value="p450"/>
    <property type="match status" value="1"/>
</dbReference>
<keyword evidence="3" id="KW-0812">Transmembrane</keyword>
<dbReference type="GO" id="GO:0020037">
    <property type="term" value="F:heme binding"/>
    <property type="evidence" value="ECO:0007669"/>
    <property type="project" value="InterPro"/>
</dbReference>
<keyword evidence="3" id="KW-0472">Membrane</keyword>
<dbReference type="PROSITE" id="PS51668">
    <property type="entry name" value="TSAA_2"/>
    <property type="match status" value="1"/>
</dbReference>
<reference evidence="5" key="1">
    <citation type="submission" date="2021-02" db="EMBL/GenBank/DDBJ databases">
        <authorList>
            <person name="Dougan E. K."/>
            <person name="Rhodes N."/>
            <person name="Thang M."/>
            <person name="Chan C."/>
        </authorList>
    </citation>
    <scope>NUCLEOTIDE SEQUENCE</scope>
</reference>
<dbReference type="InterPro" id="IPR040372">
    <property type="entry name" value="YaeB-like"/>
</dbReference>
<dbReference type="InterPro" id="IPR001128">
    <property type="entry name" value="Cyt_P450"/>
</dbReference>
<organism evidence="5 6">
    <name type="scientific">Symbiodinium pilosum</name>
    <name type="common">Dinoflagellate</name>
    <dbReference type="NCBI Taxonomy" id="2952"/>
    <lineage>
        <taxon>Eukaryota</taxon>
        <taxon>Sar</taxon>
        <taxon>Alveolata</taxon>
        <taxon>Dinophyceae</taxon>
        <taxon>Suessiales</taxon>
        <taxon>Symbiodiniaceae</taxon>
        <taxon>Symbiodinium</taxon>
    </lineage>
</organism>
<dbReference type="InterPro" id="IPR036413">
    <property type="entry name" value="YaeB-like_sf"/>
</dbReference>
<dbReference type="PANTHER" id="PTHR12818:SF0">
    <property type="entry name" value="TRNA (ADENINE(37)-N6)-METHYLTRANSFERASE"/>
    <property type="match status" value="1"/>
</dbReference>
<dbReference type="OrthoDB" id="4882at2759"/>
<dbReference type="Gene3D" id="1.10.630.10">
    <property type="entry name" value="Cytochrome P450"/>
    <property type="match status" value="1"/>
</dbReference>
<comment type="caution">
    <text evidence="5">The sequence shown here is derived from an EMBL/GenBank/DDBJ whole genome shotgun (WGS) entry which is preliminary data.</text>
</comment>
<keyword evidence="1" id="KW-0949">S-adenosyl-L-methionine</keyword>
<feature type="domain" description="TsaA-like" evidence="4">
    <location>
        <begin position="72"/>
        <end position="219"/>
    </location>
</feature>
<comment type="similarity">
    <text evidence="2">Belongs to the tRNA methyltransferase O family.</text>
</comment>
<dbReference type="NCBIfam" id="TIGR00104">
    <property type="entry name" value="tRNA_TsaA"/>
    <property type="match status" value="1"/>
</dbReference>
<dbReference type="Gene3D" id="2.40.30.70">
    <property type="entry name" value="YaeB-like"/>
    <property type="match status" value="1"/>
</dbReference>
<evidence type="ECO:0000313" key="5">
    <source>
        <dbReference type="EMBL" id="CAE7622491.1"/>
    </source>
</evidence>
<sequence length="700" mass="77685">VHHMHRCQHGWTHLTHWRWRRMPALCIAGSLSSRSLVRCLASRGGEAPAPKRACRPPQVHTAGFPIPVEMSMQTIAIVRSPYKERFGCPRQPTVTAGVVGGEAGAGFLEFLVNEDNTEEKLRAALQDLSGFDFLWVITYLHMNEGWSARVTPPRGPRKKRGLFSTRSPHRPNHIGLSACRLVDVDSAALRVNILGLDLLDGTPVLDIKPYVPYCDSFPGARAGWLDELEANGRDHLTYWRWEVAHENAEWPGCLVFALAMGAVAVLVFAFLFLLVVLVSPRLGCPGLSSRLQIGLLQHPDWPLSRMVLPWIRVAQGMELCNDARCYRLRETLGNNYCYAGMVSIGNYKMVEAALTSGQTRTTLLGAQPLANLPAVDRDIFLLQLANLDINSLHERFIACFKHYMFCEGFAERMSSEKAARLWRQLAQDYKTMPRGPEEKFHTADDAGLQGFLIRYFFYVMIGLDPEDPELMETLFPLMSGDIPIALAYLAPFAHLGIMNRSIQEIDSRIYNSPALSDFTEGEARFGKMSKLELARISTCIFRLAAITGTLQLAKSITGGLRLPAYKDMDKIDIPSLWDKIDLNDTAALENFCLEAARLDPPVSAVHHVATEEFSITLQGAAVNFPAGTRVLVPLNLAMTDQEVWGADAFEFKPGRPGLQAQNMVFGNVGQAGTRVCPGAGIALDTCVKILRVLGEVRRSQ</sequence>
<name>A0A812VK12_SYMPI</name>
<evidence type="ECO:0000259" key="4">
    <source>
        <dbReference type="PROSITE" id="PS51668"/>
    </source>
</evidence>
<evidence type="ECO:0000313" key="6">
    <source>
        <dbReference type="Proteomes" id="UP000649617"/>
    </source>
</evidence>
<dbReference type="CDD" id="cd09281">
    <property type="entry name" value="UPF0066"/>
    <property type="match status" value="1"/>
</dbReference>
<dbReference type="SUPFAM" id="SSF48264">
    <property type="entry name" value="Cytochrome P450"/>
    <property type="match status" value="1"/>
</dbReference>